<keyword evidence="1" id="KW-0175">Coiled coil</keyword>
<dbReference type="AlphaFoldDB" id="A0AAW0TI16"/>
<dbReference type="Proteomes" id="UP001487740">
    <property type="component" value="Unassembled WGS sequence"/>
</dbReference>
<dbReference type="GO" id="GO:0045162">
    <property type="term" value="P:clustering of voltage-gated sodium channels"/>
    <property type="evidence" value="ECO:0007669"/>
    <property type="project" value="InterPro"/>
</dbReference>
<keyword evidence="3" id="KW-1185">Reference proteome</keyword>
<evidence type="ECO:0000313" key="3">
    <source>
        <dbReference type="Proteomes" id="UP001487740"/>
    </source>
</evidence>
<feature type="coiled-coil region" evidence="1">
    <location>
        <begin position="267"/>
        <end position="575"/>
    </location>
</feature>
<dbReference type="PANTHER" id="PTHR35970:SF1">
    <property type="entry name" value="SODIUM CHANNEL AND CLATHRIN LINKER 1"/>
    <property type="match status" value="1"/>
</dbReference>
<dbReference type="PANTHER" id="PTHR35970">
    <property type="entry name" value="SODIUM CHANNEL AND CLATHRIN LINKER 1"/>
    <property type="match status" value="1"/>
</dbReference>
<feature type="coiled-coil region" evidence="1">
    <location>
        <begin position="21"/>
        <end position="175"/>
    </location>
</feature>
<sequence>MERDSLLQDYEDTVQKQAVLLTRQQATIDSLHEEAAEQQHRAEVSGKQLQSRLESLQQQVKAAVLQDAAEEIILLKQELETSLKEKEASQAESRRQGLEVQRLHQALLASQGSHVASKESEEYMKAIDALEEETQRLRAQAAAAEEEKMVILKSNRDLKKEIASLETRLDQEHQAAQVLKSLVEEKEASAREVSNSFNGLNKKFVEQSEDLRLLLAQVQSLKANRDHLAKVLVSVKEKLKEAQTRVAESVRIAEDSLVEKDAALLREKHALNEVRRLEGTVASLTEEAGRRAQAEVTKVKHDYNTNIKKMSQEVAKLEMSLSEKQLDYDRAQRDLKKVMEEAEQLQEEVTQRKEQHRLETLNLHQRISSLEAQLASLMAERDSMSSLGLQNVKEIEEQRKDLLERITELEERLSKARSESARARLEGEEAKRNLVKVTTQLEKLQEESSRSHKFLKKQLRLKMEEVEELTSGAEGRLEASENTHREALTQCYQSAAVIQESYSRLQAQMRDQKRDYEQRVSELNQHLQEAQSQQQHTALALHSANTNLAVNENLLSQYKARVAEVEERLVTAERRFLTLKHHKSDQGGFKTS</sequence>
<dbReference type="EMBL" id="JARAKH010000030">
    <property type="protein sequence ID" value="KAK8387095.1"/>
    <property type="molecule type" value="Genomic_DNA"/>
</dbReference>
<proteinExistence type="predicted"/>
<gene>
    <name evidence="2" type="ORF">O3P69_018036</name>
</gene>
<evidence type="ECO:0000313" key="2">
    <source>
        <dbReference type="EMBL" id="KAK8387095.1"/>
    </source>
</evidence>
<dbReference type="GO" id="GO:0005814">
    <property type="term" value="C:centriole"/>
    <property type="evidence" value="ECO:0007669"/>
    <property type="project" value="TreeGrafter"/>
</dbReference>
<dbReference type="EMBL" id="JARAKH010000030">
    <property type="protein sequence ID" value="KAK8387097.1"/>
    <property type="molecule type" value="Genomic_DNA"/>
</dbReference>
<comment type="caution">
    <text evidence="2">The sequence shown here is derived from an EMBL/GenBank/DDBJ whole genome shotgun (WGS) entry which is preliminary data.</text>
</comment>
<protein>
    <submittedName>
        <fullName evidence="2">Uncharacterized protein</fullName>
    </submittedName>
</protein>
<evidence type="ECO:0000256" key="1">
    <source>
        <dbReference type="SAM" id="Coils"/>
    </source>
</evidence>
<dbReference type="EMBL" id="JARAKH010000030">
    <property type="protein sequence ID" value="KAK8387094.1"/>
    <property type="molecule type" value="Genomic_DNA"/>
</dbReference>
<dbReference type="EMBL" id="JARAKH010000030">
    <property type="protein sequence ID" value="KAK8387096.1"/>
    <property type="molecule type" value="Genomic_DNA"/>
</dbReference>
<dbReference type="GO" id="GO:0060271">
    <property type="term" value="P:cilium assembly"/>
    <property type="evidence" value="ECO:0007669"/>
    <property type="project" value="TreeGrafter"/>
</dbReference>
<name>A0AAW0TI16_SCYPA</name>
<dbReference type="InterPro" id="IPR038911">
    <property type="entry name" value="SCLT1"/>
</dbReference>
<organism evidence="2 3">
    <name type="scientific">Scylla paramamosain</name>
    <name type="common">Mud crab</name>
    <dbReference type="NCBI Taxonomy" id="85552"/>
    <lineage>
        <taxon>Eukaryota</taxon>
        <taxon>Metazoa</taxon>
        <taxon>Ecdysozoa</taxon>
        <taxon>Arthropoda</taxon>
        <taxon>Crustacea</taxon>
        <taxon>Multicrustacea</taxon>
        <taxon>Malacostraca</taxon>
        <taxon>Eumalacostraca</taxon>
        <taxon>Eucarida</taxon>
        <taxon>Decapoda</taxon>
        <taxon>Pleocyemata</taxon>
        <taxon>Brachyura</taxon>
        <taxon>Eubrachyura</taxon>
        <taxon>Portunoidea</taxon>
        <taxon>Portunidae</taxon>
        <taxon>Portuninae</taxon>
        <taxon>Scylla</taxon>
    </lineage>
</organism>
<reference evidence="2 3" key="1">
    <citation type="submission" date="2023-03" db="EMBL/GenBank/DDBJ databases">
        <title>High-quality genome of Scylla paramamosain provides insights in environmental adaptation.</title>
        <authorList>
            <person name="Zhang L."/>
        </authorList>
    </citation>
    <scope>NUCLEOTIDE SEQUENCE [LARGE SCALE GENOMIC DNA]</scope>
    <source>
        <strain evidence="2">LZ_2023a</strain>
        <tissue evidence="2">Muscle</tissue>
    </source>
</reference>
<accession>A0AAW0TI16</accession>